<dbReference type="SUPFAM" id="SSF57196">
    <property type="entry name" value="EGF/Laminin"/>
    <property type="match status" value="1"/>
</dbReference>
<keyword evidence="3 11" id="KW-0812">Transmembrane</keyword>
<keyword evidence="6" id="KW-0339">Growth factor</keyword>
<evidence type="ECO:0000256" key="3">
    <source>
        <dbReference type="ARBA" id="ARBA00022692"/>
    </source>
</evidence>
<dbReference type="GO" id="GO:0007173">
    <property type="term" value="P:epidermal growth factor receptor signaling pathway"/>
    <property type="evidence" value="ECO:0007669"/>
    <property type="project" value="TreeGrafter"/>
</dbReference>
<dbReference type="PROSITE" id="PS50026">
    <property type="entry name" value="EGF_3"/>
    <property type="match status" value="1"/>
</dbReference>
<accession>A0AAV7VZ42</accession>
<evidence type="ECO:0000256" key="8">
    <source>
        <dbReference type="ARBA" id="ARBA00023157"/>
    </source>
</evidence>
<dbReference type="Proteomes" id="UP001066276">
    <property type="component" value="Chromosome 1_2"/>
</dbReference>
<evidence type="ECO:0000256" key="2">
    <source>
        <dbReference type="ARBA" id="ARBA00022536"/>
    </source>
</evidence>
<dbReference type="GO" id="GO:0008284">
    <property type="term" value="P:positive regulation of cell population proliferation"/>
    <property type="evidence" value="ECO:0007669"/>
    <property type="project" value="TreeGrafter"/>
</dbReference>
<dbReference type="AlphaFoldDB" id="A0AAV7VZ42"/>
<evidence type="ECO:0000256" key="12">
    <source>
        <dbReference type="SAM" id="SignalP"/>
    </source>
</evidence>
<dbReference type="Gene3D" id="2.10.25.10">
    <property type="entry name" value="Laminin"/>
    <property type="match status" value="1"/>
</dbReference>
<dbReference type="PROSITE" id="PS00022">
    <property type="entry name" value="EGF_1"/>
    <property type="match status" value="1"/>
</dbReference>
<comment type="caution">
    <text evidence="9">Lacks conserved residue(s) required for the propagation of feature annotation.</text>
</comment>
<protein>
    <recommendedName>
        <fullName evidence="13">EGF-like domain-containing protein</fullName>
    </recommendedName>
</protein>
<dbReference type="InterPro" id="IPR000742">
    <property type="entry name" value="EGF"/>
</dbReference>
<proteinExistence type="predicted"/>
<comment type="caution">
    <text evidence="14">The sequence shown here is derived from an EMBL/GenBank/DDBJ whole genome shotgun (WGS) entry which is preliminary data.</text>
</comment>
<dbReference type="FunFam" id="2.10.25.10:FF:000158">
    <property type="entry name" value="proheparin-binding EGF-like growth factor"/>
    <property type="match status" value="1"/>
</dbReference>
<evidence type="ECO:0000256" key="9">
    <source>
        <dbReference type="PROSITE-ProRule" id="PRU00076"/>
    </source>
</evidence>
<dbReference type="PANTHER" id="PTHR10740:SF12">
    <property type="entry name" value="AMPHIREGULIN"/>
    <property type="match status" value="1"/>
</dbReference>
<feature type="compositionally biased region" description="Polar residues" evidence="10">
    <location>
        <begin position="38"/>
        <end position="51"/>
    </location>
</feature>
<keyword evidence="4 12" id="KW-0732">Signal</keyword>
<evidence type="ECO:0000256" key="4">
    <source>
        <dbReference type="ARBA" id="ARBA00022729"/>
    </source>
</evidence>
<feature type="compositionally biased region" description="Basic and acidic residues" evidence="10">
    <location>
        <begin position="91"/>
        <end position="104"/>
    </location>
</feature>
<feature type="compositionally biased region" description="Acidic residues" evidence="10">
    <location>
        <begin position="62"/>
        <end position="75"/>
    </location>
</feature>
<evidence type="ECO:0000256" key="10">
    <source>
        <dbReference type="SAM" id="MobiDB-lite"/>
    </source>
</evidence>
<organism evidence="14 15">
    <name type="scientific">Pleurodeles waltl</name>
    <name type="common">Iberian ribbed newt</name>
    <dbReference type="NCBI Taxonomy" id="8319"/>
    <lineage>
        <taxon>Eukaryota</taxon>
        <taxon>Metazoa</taxon>
        <taxon>Chordata</taxon>
        <taxon>Craniata</taxon>
        <taxon>Vertebrata</taxon>
        <taxon>Euteleostomi</taxon>
        <taxon>Amphibia</taxon>
        <taxon>Batrachia</taxon>
        <taxon>Caudata</taxon>
        <taxon>Salamandroidea</taxon>
        <taxon>Salamandridae</taxon>
        <taxon>Pleurodelinae</taxon>
        <taxon>Pleurodeles</taxon>
    </lineage>
</organism>
<comment type="subcellular location">
    <subcellularLocation>
        <location evidence="1">Membrane</location>
        <topology evidence="1">Single-pass membrane protein</topology>
    </subcellularLocation>
</comment>
<evidence type="ECO:0000256" key="1">
    <source>
        <dbReference type="ARBA" id="ARBA00004167"/>
    </source>
</evidence>
<dbReference type="GO" id="GO:0005615">
    <property type="term" value="C:extracellular space"/>
    <property type="evidence" value="ECO:0007669"/>
    <property type="project" value="TreeGrafter"/>
</dbReference>
<dbReference type="GO" id="GO:0008083">
    <property type="term" value="F:growth factor activity"/>
    <property type="evidence" value="ECO:0007669"/>
    <property type="project" value="UniProtKB-KW"/>
</dbReference>
<feature type="transmembrane region" description="Helical" evidence="11">
    <location>
        <begin position="181"/>
        <end position="203"/>
    </location>
</feature>
<feature type="compositionally biased region" description="Basic and acidic residues" evidence="10">
    <location>
        <begin position="113"/>
        <end position="126"/>
    </location>
</feature>
<gene>
    <name evidence="14" type="ORF">NDU88_001336</name>
</gene>
<dbReference type="EMBL" id="JANPWB010000002">
    <property type="protein sequence ID" value="KAJ1205915.1"/>
    <property type="molecule type" value="Genomic_DNA"/>
</dbReference>
<dbReference type="PANTHER" id="PTHR10740">
    <property type="entry name" value="TRANSFORMING GROWTH FACTOR ALPHA"/>
    <property type="match status" value="1"/>
</dbReference>
<keyword evidence="8 9" id="KW-1015">Disulfide bond</keyword>
<evidence type="ECO:0000256" key="7">
    <source>
        <dbReference type="ARBA" id="ARBA00023136"/>
    </source>
</evidence>
<evidence type="ECO:0000259" key="13">
    <source>
        <dbReference type="PROSITE" id="PS50026"/>
    </source>
</evidence>
<reference evidence="14" key="1">
    <citation type="journal article" date="2022" name="bioRxiv">
        <title>Sequencing and chromosome-scale assembly of the giantPleurodeles waltlgenome.</title>
        <authorList>
            <person name="Brown T."/>
            <person name="Elewa A."/>
            <person name="Iarovenko S."/>
            <person name="Subramanian E."/>
            <person name="Araus A.J."/>
            <person name="Petzold A."/>
            <person name="Susuki M."/>
            <person name="Suzuki K.-i.T."/>
            <person name="Hayashi T."/>
            <person name="Toyoda A."/>
            <person name="Oliveira C."/>
            <person name="Osipova E."/>
            <person name="Leigh N.D."/>
            <person name="Simon A."/>
            <person name="Yun M.H."/>
        </authorList>
    </citation>
    <scope>NUCLEOTIDE SEQUENCE</scope>
    <source>
        <strain evidence="14">20211129_DDA</strain>
        <tissue evidence="14">Liver</tissue>
    </source>
</reference>
<dbReference type="GO" id="GO:0016020">
    <property type="term" value="C:membrane"/>
    <property type="evidence" value="ECO:0007669"/>
    <property type="project" value="UniProtKB-SubCell"/>
</dbReference>
<sequence length="232" mass="25760">MAPLTLSFCRPWRLLLCTLAVSLVCRYSVLGSALRGTETPNTVSFHRNGSLSGAELPSGVSFEEEDDYDTEDDPSVSELVIEGGNQTKPSVKPEKTTKKGEKRNGERKKKRQGNKENKNKKQENPCETTHKDYCIHGKCRFLDALNEVACICHHNYIGQRCSEMFMRTRTGGDLSDTSTTALAIVAVLLSTISFIAIAIVIAVHMKKNYSATYEGETEEKKRLGHENGDIDL</sequence>
<keyword evidence="2 9" id="KW-0245">EGF-like domain</keyword>
<evidence type="ECO:0000256" key="5">
    <source>
        <dbReference type="ARBA" id="ARBA00022989"/>
    </source>
</evidence>
<feature type="disulfide bond" evidence="9">
    <location>
        <begin position="152"/>
        <end position="161"/>
    </location>
</feature>
<evidence type="ECO:0000256" key="11">
    <source>
        <dbReference type="SAM" id="Phobius"/>
    </source>
</evidence>
<dbReference type="GO" id="GO:0005154">
    <property type="term" value="F:epidermal growth factor receptor binding"/>
    <property type="evidence" value="ECO:0007669"/>
    <property type="project" value="TreeGrafter"/>
</dbReference>
<feature type="region of interest" description="Disordered" evidence="10">
    <location>
        <begin position="36"/>
        <end position="126"/>
    </location>
</feature>
<evidence type="ECO:0000256" key="6">
    <source>
        <dbReference type="ARBA" id="ARBA00023030"/>
    </source>
</evidence>
<evidence type="ECO:0000313" key="15">
    <source>
        <dbReference type="Proteomes" id="UP001066276"/>
    </source>
</evidence>
<evidence type="ECO:0000313" key="14">
    <source>
        <dbReference type="EMBL" id="KAJ1205915.1"/>
    </source>
</evidence>
<keyword evidence="7 11" id="KW-0472">Membrane</keyword>
<feature type="domain" description="EGF-like" evidence="13">
    <location>
        <begin position="122"/>
        <end position="162"/>
    </location>
</feature>
<keyword evidence="15" id="KW-1185">Reference proteome</keyword>
<keyword evidence="5 11" id="KW-1133">Transmembrane helix</keyword>
<feature type="chain" id="PRO_5043485121" description="EGF-like domain-containing protein" evidence="12">
    <location>
        <begin position="32"/>
        <end position="232"/>
    </location>
</feature>
<name>A0AAV7VZ42_PLEWA</name>
<feature type="signal peptide" evidence="12">
    <location>
        <begin position="1"/>
        <end position="31"/>
    </location>
</feature>